<evidence type="ECO:0000313" key="2">
    <source>
        <dbReference type="EMBL" id="OSX64708.1"/>
    </source>
</evidence>
<dbReference type="AlphaFoldDB" id="A0A1X6N7U7"/>
<feature type="compositionally biased region" description="Basic and acidic residues" evidence="1">
    <location>
        <begin position="66"/>
        <end position="93"/>
    </location>
</feature>
<sequence>MHDAKIWSTSRMRSLGTESTTFVQKDRPILVPMVKDSLTGDTLCIRDIDDSYGRPGKNGCSGSTLNDEHDRRLAKRSRPDIETEGSKTLRDIGSKVQQDFSTGAHTQWMSQEEVAFDRLELLRTKTSSSISSFYGFSSQGGRHCVQSNMA</sequence>
<feature type="region of interest" description="Disordered" evidence="1">
    <location>
        <begin position="53"/>
        <end position="96"/>
    </location>
</feature>
<protein>
    <submittedName>
        <fullName evidence="2">Uncharacterized protein</fullName>
    </submittedName>
</protein>
<dbReference type="OrthoDB" id="10283878at2759"/>
<evidence type="ECO:0000256" key="1">
    <source>
        <dbReference type="SAM" id="MobiDB-lite"/>
    </source>
</evidence>
<dbReference type="Proteomes" id="UP000194127">
    <property type="component" value="Unassembled WGS sequence"/>
</dbReference>
<dbReference type="RefSeq" id="XP_024341502.1">
    <property type="nucleotide sequence ID" value="XM_024484501.1"/>
</dbReference>
<dbReference type="EMBL" id="KZ110593">
    <property type="protein sequence ID" value="OSX64708.1"/>
    <property type="molecule type" value="Genomic_DNA"/>
</dbReference>
<dbReference type="GeneID" id="36329450"/>
<reference evidence="2 3" key="1">
    <citation type="submission" date="2017-04" db="EMBL/GenBank/DDBJ databases">
        <title>Genome Sequence of the Model Brown-Rot Fungus Postia placenta SB12.</title>
        <authorList>
            <consortium name="DOE Joint Genome Institute"/>
            <person name="Gaskell J."/>
            <person name="Kersten P."/>
            <person name="Larrondo L.F."/>
            <person name="Canessa P."/>
            <person name="Martinez D."/>
            <person name="Hibbett D."/>
            <person name="Schmoll M."/>
            <person name="Kubicek C.P."/>
            <person name="Martinez A.T."/>
            <person name="Yadav J."/>
            <person name="Master E."/>
            <person name="Magnuson J.K."/>
            <person name="James T."/>
            <person name="Yaver D."/>
            <person name="Berka R."/>
            <person name="Labutti K."/>
            <person name="Lipzen A."/>
            <person name="Aerts A."/>
            <person name="Barry K."/>
            <person name="Henrissat B."/>
            <person name="Blanchette R."/>
            <person name="Grigoriev I."/>
            <person name="Cullen D."/>
        </authorList>
    </citation>
    <scope>NUCLEOTIDE SEQUENCE [LARGE SCALE GENOMIC DNA]</scope>
    <source>
        <strain evidence="2 3">MAD-698-R-SB12</strain>
    </source>
</reference>
<proteinExistence type="predicted"/>
<gene>
    <name evidence="2" type="ORF">POSPLADRAFT_1134617</name>
</gene>
<name>A0A1X6N7U7_9APHY</name>
<accession>A0A1X6N7U7</accession>
<keyword evidence="3" id="KW-1185">Reference proteome</keyword>
<evidence type="ECO:0000313" key="3">
    <source>
        <dbReference type="Proteomes" id="UP000194127"/>
    </source>
</evidence>
<organism evidence="2 3">
    <name type="scientific">Postia placenta MAD-698-R-SB12</name>
    <dbReference type="NCBI Taxonomy" id="670580"/>
    <lineage>
        <taxon>Eukaryota</taxon>
        <taxon>Fungi</taxon>
        <taxon>Dikarya</taxon>
        <taxon>Basidiomycota</taxon>
        <taxon>Agaricomycotina</taxon>
        <taxon>Agaricomycetes</taxon>
        <taxon>Polyporales</taxon>
        <taxon>Adustoporiaceae</taxon>
        <taxon>Rhodonia</taxon>
    </lineage>
</organism>